<evidence type="ECO:0000256" key="2">
    <source>
        <dbReference type="SAM" id="Phobius"/>
    </source>
</evidence>
<comment type="caution">
    <text evidence="4">The sequence shown here is derived from an EMBL/GenBank/DDBJ whole genome shotgun (WGS) entry which is preliminary data.</text>
</comment>
<reference evidence="3 6" key="2">
    <citation type="journal article" date="2019" name="Emerg. Microbes Infect.">
        <title>Comprehensive subspecies identification of 175 nontuberculous mycobacteria species based on 7547 genomic profiles.</title>
        <authorList>
            <person name="Matsumoto Y."/>
            <person name="Kinjo T."/>
            <person name="Motooka D."/>
            <person name="Nabeya D."/>
            <person name="Jung N."/>
            <person name="Uechi K."/>
            <person name="Horii T."/>
            <person name="Iida T."/>
            <person name="Fujita J."/>
            <person name="Nakamura S."/>
        </authorList>
    </citation>
    <scope>NUCLEOTIDE SEQUENCE [LARGE SCALE GENOMIC DNA]</scope>
    <source>
        <strain evidence="3 6">JCM 6377</strain>
    </source>
</reference>
<keyword evidence="2" id="KW-1133">Transmembrane helix</keyword>
<evidence type="ECO:0000313" key="4">
    <source>
        <dbReference type="EMBL" id="PEG39495.1"/>
    </source>
</evidence>
<name>A0A2A7N621_MYCAG</name>
<dbReference type="Proteomes" id="UP000465302">
    <property type="component" value="Unassembled WGS sequence"/>
</dbReference>
<evidence type="ECO:0000313" key="5">
    <source>
        <dbReference type="Proteomes" id="UP000220914"/>
    </source>
</evidence>
<feature type="region of interest" description="Disordered" evidence="1">
    <location>
        <begin position="78"/>
        <end position="193"/>
    </location>
</feature>
<organism evidence="4 5">
    <name type="scientific">Mycolicibacterium agri</name>
    <name type="common">Mycobacterium agri</name>
    <dbReference type="NCBI Taxonomy" id="36811"/>
    <lineage>
        <taxon>Bacteria</taxon>
        <taxon>Bacillati</taxon>
        <taxon>Actinomycetota</taxon>
        <taxon>Actinomycetes</taxon>
        <taxon>Mycobacteriales</taxon>
        <taxon>Mycobacteriaceae</taxon>
        <taxon>Mycolicibacterium</taxon>
    </lineage>
</organism>
<evidence type="ECO:0000313" key="6">
    <source>
        <dbReference type="Proteomes" id="UP000465302"/>
    </source>
</evidence>
<dbReference type="EMBL" id="PDCP01000014">
    <property type="protein sequence ID" value="PEG39495.1"/>
    <property type="molecule type" value="Genomic_DNA"/>
</dbReference>
<dbReference type="EMBL" id="BLKS01000001">
    <property type="protein sequence ID" value="GFG48678.1"/>
    <property type="molecule type" value="Genomic_DNA"/>
</dbReference>
<protein>
    <submittedName>
        <fullName evidence="4">Uncharacterized protein</fullName>
    </submittedName>
</protein>
<evidence type="ECO:0000256" key="1">
    <source>
        <dbReference type="SAM" id="MobiDB-lite"/>
    </source>
</evidence>
<accession>A0A2A7N621</accession>
<dbReference type="AlphaFoldDB" id="A0A2A7N621"/>
<keyword evidence="2" id="KW-0812">Transmembrane</keyword>
<reference evidence="3" key="3">
    <citation type="submission" date="2020-02" db="EMBL/GenBank/DDBJ databases">
        <authorList>
            <person name="Matsumoto Y."/>
            <person name="Motooka D."/>
            <person name="Nakamura S."/>
        </authorList>
    </citation>
    <scope>NUCLEOTIDE SEQUENCE</scope>
    <source>
        <strain evidence="3">JCM 6377</strain>
    </source>
</reference>
<dbReference type="OrthoDB" id="4639839at2"/>
<dbReference type="RefSeq" id="WP_097939900.1">
    <property type="nucleotide sequence ID" value="NZ_BLKS01000001.1"/>
</dbReference>
<feature type="transmembrane region" description="Helical" evidence="2">
    <location>
        <begin position="51"/>
        <end position="72"/>
    </location>
</feature>
<feature type="compositionally biased region" description="Polar residues" evidence="1">
    <location>
        <begin position="111"/>
        <end position="124"/>
    </location>
</feature>
<reference evidence="4 5" key="1">
    <citation type="submission" date="2017-10" db="EMBL/GenBank/DDBJ databases">
        <title>The new phylogeny of genus Mycobacterium.</title>
        <authorList>
            <person name="Tortoli E."/>
            <person name="Trovato A."/>
            <person name="Cirillo D.M."/>
        </authorList>
    </citation>
    <scope>NUCLEOTIDE SEQUENCE [LARGE SCALE GENOMIC DNA]</scope>
    <source>
        <strain evidence="4 5">CCUG37673</strain>
    </source>
</reference>
<keyword evidence="2" id="KW-0472">Membrane</keyword>
<proteinExistence type="predicted"/>
<dbReference type="Proteomes" id="UP000220914">
    <property type="component" value="Unassembled WGS sequence"/>
</dbReference>
<keyword evidence="5" id="KW-1185">Reference proteome</keyword>
<gene>
    <name evidence="4" type="ORF">CQY20_09855</name>
    <name evidence="3" type="ORF">MAGR_01190</name>
</gene>
<feature type="region of interest" description="Disordered" evidence="1">
    <location>
        <begin position="1"/>
        <end position="47"/>
    </location>
</feature>
<evidence type="ECO:0000313" key="3">
    <source>
        <dbReference type="EMBL" id="GFG48678.1"/>
    </source>
</evidence>
<sequence>MPGEDDLSSRFDYLFEPLPHEESTGDAADTEPADAVSEDHPSSPSTTPVRLAFAAFILTVMAAATVVAALLLQRPDDATDSIDVSPDPAPLSTTAPGLPSQAAPPPPAPPTETSEGVETPTVQLAPQPERQEPTTARRKPAAAVPKTPKTRAPISVAPTKRAPFPSQRTGGNEETEGGGLLGGLPGPDLPGPL</sequence>